<evidence type="ECO:0000313" key="5">
    <source>
        <dbReference type="Proteomes" id="UP000812966"/>
    </source>
</evidence>
<comment type="subcellular location">
    <subcellularLocation>
        <location evidence="2">Nucleus</location>
    </subcellularLocation>
</comment>
<evidence type="ECO:0000256" key="3">
    <source>
        <dbReference type="SAM" id="MobiDB-lite"/>
    </source>
</evidence>
<comment type="function">
    <text evidence="2">Involved in nuclear export, actin cytoskeleton organization and vesicular transport.</text>
</comment>
<dbReference type="EMBL" id="JABELV010000065">
    <property type="protein sequence ID" value="KAG7535986.1"/>
    <property type="molecule type" value="Genomic_DNA"/>
</dbReference>
<proteinExistence type="inferred from homology"/>
<keyword evidence="2" id="KW-0539">Nucleus</keyword>
<organism evidence="4 5">
    <name type="scientific">Filobasidium floriforme</name>
    <dbReference type="NCBI Taxonomy" id="5210"/>
    <lineage>
        <taxon>Eukaryota</taxon>
        <taxon>Fungi</taxon>
        <taxon>Dikarya</taxon>
        <taxon>Basidiomycota</taxon>
        <taxon>Agaricomycotina</taxon>
        <taxon>Tremellomycetes</taxon>
        <taxon>Filobasidiales</taxon>
        <taxon>Filobasidiaceae</taxon>
        <taxon>Filobasidium</taxon>
    </lineage>
</organism>
<name>A0A8K0JKJ7_9TREE</name>
<comment type="similarity">
    <text evidence="1 2">Belongs to the BCP1 family.</text>
</comment>
<dbReference type="OrthoDB" id="27543at2759"/>
<dbReference type="InterPro" id="IPR025602">
    <property type="entry name" value="BCP1_family"/>
</dbReference>
<dbReference type="Pfam" id="PF13862">
    <property type="entry name" value="BCCIP"/>
    <property type="match status" value="1"/>
</dbReference>
<evidence type="ECO:0000313" key="4">
    <source>
        <dbReference type="EMBL" id="KAG7535986.1"/>
    </source>
</evidence>
<keyword evidence="2" id="KW-0653">Protein transport</keyword>
<evidence type="ECO:0000256" key="1">
    <source>
        <dbReference type="ARBA" id="ARBA00006781"/>
    </source>
</evidence>
<feature type="region of interest" description="Disordered" evidence="3">
    <location>
        <begin position="1"/>
        <end position="32"/>
    </location>
</feature>
<evidence type="ECO:0000256" key="2">
    <source>
        <dbReference type="PIRNR" id="PIRNR028983"/>
    </source>
</evidence>
<feature type="compositionally biased region" description="Acidic residues" evidence="3">
    <location>
        <begin position="21"/>
        <end position="30"/>
    </location>
</feature>
<dbReference type="PANTHER" id="PTHR13261:SF0">
    <property type="entry name" value="BRCA2 AND CDKN1A-INTERACTING PROTEIN"/>
    <property type="match status" value="1"/>
</dbReference>
<keyword evidence="2" id="KW-0813">Transport</keyword>
<dbReference type="PIRSF" id="PIRSF028983">
    <property type="entry name" value="BCP1"/>
    <property type="match status" value="1"/>
</dbReference>
<accession>A0A8K0JKJ7</accession>
<comment type="caution">
    <text evidence="4">The sequence shown here is derived from an EMBL/GenBank/DDBJ whole genome shotgun (WGS) entry which is preliminary data.</text>
</comment>
<feature type="region of interest" description="Disordered" evidence="3">
    <location>
        <begin position="213"/>
        <end position="233"/>
    </location>
</feature>
<dbReference type="Proteomes" id="UP000812966">
    <property type="component" value="Unassembled WGS sequence"/>
</dbReference>
<dbReference type="AlphaFoldDB" id="A0A8K0JKJ7"/>
<gene>
    <name evidence="4" type="ORF">FFLO_03506</name>
</gene>
<feature type="compositionally biased region" description="Polar residues" evidence="3">
    <location>
        <begin position="213"/>
        <end position="222"/>
    </location>
</feature>
<dbReference type="GO" id="GO:0005634">
    <property type="term" value="C:nucleus"/>
    <property type="evidence" value="ECO:0007669"/>
    <property type="project" value="UniProtKB-SubCell"/>
</dbReference>
<dbReference type="PANTHER" id="PTHR13261">
    <property type="entry name" value="BRCA2 AND CDKN1A INTERACTING PROTEIN"/>
    <property type="match status" value="1"/>
</dbReference>
<dbReference type="GO" id="GO:0015031">
    <property type="term" value="P:protein transport"/>
    <property type="evidence" value="ECO:0007669"/>
    <property type="project" value="UniProtKB-KW"/>
</dbReference>
<keyword evidence="5" id="KW-1185">Reference proteome</keyword>
<reference evidence="4" key="1">
    <citation type="submission" date="2020-04" db="EMBL/GenBank/DDBJ databases">
        <title>Analysis of mating type loci in Filobasidium floriforme.</title>
        <authorList>
            <person name="Nowrousian M."/>
        </authorList>
    </citation>
    <scope>NUCLEOTIDE SEQUENCE</scope>
    <source>
        <strain evidence="4">CBS 6242</strain>
    </source>
</reference>
<protein>
    <recommendedName>
        <fullName evidence="2">Protein BCP1</fullName>
    </recommendedName>
</protein>
<sequence length="300" mass="33503">MPDQVITAVPATNIKRKNREEEEDSDDEGSDVSMINVDFDFYNPNPEVDDIALKRLLRQLFTSDSELFDIHALAQHILSSAGQMGIGTTVKVDGTESDPYAYISLVDLSNVDSKPAVKPLVEYLISRLPASSPFRNLLVSTLSPQSKNRIALVVSERLVNLPVQIMPPLWKMTIDEVEKARKEGTPGMDFTHYLLISRVYKMDVGDENIDTAMSANVPQPSSKKAKTTKPDVPAGTNNLFHYHPEEEFLEQSALHTHTFEFKTSQPRNEDSFGVEQKGRMSIYDASKMQAALKVMEDALA</sequence>